<dbReference type="AlphaFoldDB" id="G2HFW3"/>
<name>G2HFW3_PANTR</name>
<evidence type="ECO:0000313" key="1">
    <source>
        <dbReference type="EMBL" id="BAK62621.1"/>
    </source>
</evidence>
<proteinExistence type="evidence at transcript level"/>
<sequence>MSYKVYEKVQKESKERLSSKTFRNSIAASWRRQHLSHHLGSEDQALSRHKTCQCHDLGFFNLQDYSMKFQ</sequence>
<dbReference type="EMBL" id="AK305627">
    <property type="protein sequence ID" value="BAK62621.1"/>
    <property type="molecule type" value="mRNA"/>
</dbReference>
<organism evidence="1">
    <name type="scientific">Pan troglodytes</name>
    <name type="common">Chimpanzee</name>
    <dbReference type="NCBI Taxonomy" id="9598"/>
    <lineage>
        <taxon>Eukaryota</taxon>
        <taxon>Metazoa</taxon>
        <taxon>Chordata</taxon>
        <taxon>Craniata</taxon>
        <taxon>Vertebrata</taxon>
        <taxon>Euteleostomi</taxon>
        <taxon>Mammalia</taxon>
        <taxon>Eutheria</taxon>
        <taxon>Euarchontoglires</taxon>
        <taxon>Primates</taxon>
        <taxon>Haplorrhini</taxon>
        <taxon>Catarrhini</taxon>
        <taxon>Hominidae</taxon>
        <taxon>Pan</taxon>
    </lineage>
</organism>
<protein>
    <submittedName>
        <fullName evidence="1">Uncharacterized protein</fullName>
    </submittedName>
</protein>
<accession>G2HFW3</accession>
<reference evidence="1" key="1">
    <citation type="journal article" date="2011" name="Funct. Integr. Genomics">
        <title>Major chimpanzee-specific structural changes in sperm development-associated genes.</title>
        <authorList>
            <person name="Kim R.N."/>
            <person name="Kim D.W."/>
            <person name="Choi S.H."/>
            <person name="Chae S.H."/>
            <person name="Nam S.H."/>
            <person name="Kim D.W."/>
            <person name="Kim A."/>
            <person name="Kang A."/>
            <person name="Park K.H."/>
            <person name="Lee Y.S."/>
            <person name="Hirai M."/>
            <person name="Suzuki Y."/>
            <person name="Sugano S."/>
            <person name="Hashimoto K."/>
            <person name="Kim D.S."/>
            <person name="Park H.S."/>
        </authorList>
    </citation>
    <scope>NUCLEOTIDE SEQUENCE</scope>
    <source>
        <tissue evidence="1">Testis</tissue>
    </source>
</reference>